<dbReference type="EMBL" id="BAAARB010000010">
    <property type="protein sequence ID" value="GAA2381031.1"/>
    <property type="molecule type" value="Genomic_DNA"/>
</dbReference>
<sequence>MVETRSNSMTRGLVSAMYARTMPHARAPRPAFPAGFSVDIEVEEASVSALSPILTDAPHIRPGVIAPRDPSTTDPGDGLYATMGTPTGYYDRW</sequence>
<dbReference type="Proteomes" id="UP001501170">
    <property type="component" value="Unassembled WGS sequence"/>
</dbReference>
<protein>
    <submittedName>
        <fullName evidence="2">Uncharacterized protein</fullName>
    </submittedName>
</protein>
<evidence type="ECO:0000313" key="2">
    <source>
        <dbReference type="EMBL" id="GAA2381031.1"/>
    </source>
</evidence>
<reference evidence="2 3" key="1">
    <citation type="journal article" date="2019" name="Int. J. Syst. Evol. Microbiol.">
        <title>The Global Catalogue of Microorganisms (GCM) 10K type strain sequencing project: providing services to taxonomists for standard genome sequencing and annotation.</title>
        <authorList>
            <consortium name="The Broad Institute Genomics Platform"/>
            <consortium name="The Broad Institute Genome Sequencing Center for Infectious Disease"/>
            <person name="Wu L."/>
            <person name="Ma J."/>
        </authorList>
    </citation>
    <scope>NUCLEOTIDE SEQUENCE [LARGE SCALE GENOMIC DNA]</scope>
    <source>
        <strain evidence="2 3">JCM 16227</strain>
    </source>
</reference>
<feature type="region of interest" description="Disordered" evidence="1">
    <location>
        <begin position="59"/>
        <end position="83"/>
    </location>
</feature>
<accession>A0ABN3HI70</accession>
<keyword evidence="3" id="KW-1185">Reference proteome</keyword>
<comment type="caution">
    <text evidence="2">The sequence shown here is derived from an EMBL/GenBank/DDBJ whole genome shotgun (WGS) entry which is preliminary data.</text>
</comment>
<gene>
    <name evidence="2" type="ORF">GCM10009855_21350</name>
</gene>
<name>A0ABN3HI70_9ACTN</name>
<organism evidence="2 3">
    <name type="scientific">Gordonia cholesterolivorans</name>
    <dbReference type="NCBI Taxonomy" id="559625"/>
    <lineage>
        <taxon>Bacteria</taxon>
        <taxon>Bacillati</taxon>
        <taxon>Actinomycetota</taxon>
        <taxon>Actinomycetes</taxon>
        <taxon>Mycobacteriales</taxon>
        <taxon>Gordoniaceae</taxon>
        <taxon>Gordonia</taxon>
    </lineage>
</organism>
<proteinExistence type="predicted"/>
<evidence type="ECO:0000313" key="3">
    <source>
        <dbReference type="Proteomes" id="UP001501170"/>
    </source>
</evidence>
<evidence type="ECO:0000256" key="1">
    <source>
        <dbReference type="SAM" id="MobiDB-lite"/>
    </source>
</evidence>